<keyword evidence="3" id="KW-1185">Reference proteome</keyword>
<reference evidence="2 3" key="1">
    <citation type="submission" date="2020-07" db="EMBL/GenBank/DDBJ databases">
        <title>Comparative genomics of pyrophilous fungi reveals a link between fire events and developmental genes.</title>
        <authorList>
            <consortium name="DOE Joint Genome Institute"/>
            <person name="Steindorff A.S."/>
            <person name="Carver A."/>
            <person name="Calhoun S."/>
            <person name="Stillman K."/>
            <person name="Liu H."/>
            <person name="Lipzen A."/>
            <person name="Pangilinan J."/>
            <person name="Labutti K."/>
            <person name="Bruns T.D."/>
            <person name="Grigoriev I.V."/>
        </authorList>
    </citation>
    <scope>NUCLEOTIDE SEQUENCE [LARGE SCALE GENOMIC DNA]</scope>
    <source>
        <strain evidence="2 3">CBS 144469</strain>
    </source>
</reference>
<dbReference type="AlphaFoldDB" id="A0A8H6I129"/>
<dbReference type="Proteomes" id="UP000521943">
    <property type="component" value="Unassembled WGS sequence"/>
</dbReference>
<sequence length="387" mass="42637">MSHHQYCHQAAYTHMNPRPHSRTTTFELPVGSDLLYIRSEGSWSGGDLTIKSSGRQDKSTVNVAVTIEYCNKRLLNLFRVCKMQSRRSSGETGVGIFTPVDLCRCASCLHSVRVKTVVIFPRGEHLSPLWIKKLETNVDNTDLAIDVDKKYLCFDYLKLCATNGQVSSIAPMFMTEGFIQTSNAGVCGSFMATRNLTVKTINGSIKGQYVSLSGSLDIETSNSPIEKATFVLENRDASKTSVLKLETCNAPIDADIYLEGDTRNPKYEITAQTSNRPLNLSIQTMPVDSTLILSGNTSNKSAYISLPAEYQGSFNVRTYNDRAEVVKSTRRDPRGAGRTRVWWSSSPRNSKTIVSGLSYWPDGRGDLDVPNGSVALSTSNAKATLEL</sequence>
<protein>
    <recommendedName>
        <fullName evidence="1">DUF7330 domain-containing protein</fullName>
    </recommendedName>
</protein>
<dbReference type="InterPro" id="IPR055754">
    <property type="entry name" value="DUF7330"/>
</dbReference>
<feature type="domain" description="DUF7330" evidence="1">
    <location>
        <begin position="196"/>
        <end position="326"/>
    </location>
</feature>
<dbReference type="EMBL" id="JACGCI010000024">
    <property type="protein sequence ID" value="KAF6756958.1"/>
    <property type="molecule type" value="Genomic_DNA"/>
</dbReference>
<gene>
    <name evidence="2" type="ORF">DFP72DRAFT_1114571</name>
</gene>
<dbReference type="OrthoDB" id="5570013at2759"/>
<evidence type="ECO:0000313" key="2">
    <source>
        <dbReference type="EMBL" id="KAF6756958.1"/>
    </source>
</evidence>
<organism evidence="2 3">
    <name type="scientific">Ephemerocybe angulata</name>
    <dbReference type="NCBI Taxonomy" id="980116"/>
    <lineage>
        <taxon>Eukaryota</taxon>
        <taxon>Fungi</taxon>
        <taxon>Dikarya</taxon>
        <taxon>Basidiomycota</taxon>
        <taxon>Agaricomycotina</taxon>
        <taxon>Agaricomycetes</taxon>
        <taxon>Agaricomycetidae</taxon>
        <taxon>Agaricales</taxon>
        <taxon>Agaricineae</taxon>
        <taxon>Psathyrellaceae</taxon>
        <taxon>Ephemerocybe</taxon>
    </lineage>
</organism>
<proteinExistence type="predicted"/>
<evidence type="ECO:0000313" key="3">
    <source>
        <dbReference type="Proteomes" id="UP000521943"/>
    </source>
</evidence>
<name>A0A8H6I129_9AGAR</name>
<evidence type="ECO:0000259" key="1">
    <source>
        <dbReference type="Pfam" id="PF24016"/>
    </source>
</evidence>
<accession>A0A8H6I129</accession>
<dbReference type="Pfam" id="PF24016">
    <property type="entry name" value="DUF7330"/>
    <property type="match status" value="1"/>
</dbReference>
<comment type="caution">
    <text evidence="2">The sequence shown here is derived from an EMBL/GenBank/DDBJ whole genome shotgun (WGS) entry which is preliminary data.</text>
</comment>